<dbReference type="PANTHER" id="PTHR31286:SF99">
    <property type="entry name" value="DUF4283 DOMAIN-CONTAINING PROTEIN"/>
    <property type="match status" value="1"/>
</dbReference>
<dbReference type="Proteomes" id="UP001174677">
    <property type="component" value="Chromosome 9"/>
</dbReference>
<accession>A0ABQ9M2E7</accession>
<dbReference type="EMBL" id="JARPOI010000009">
    <property type="protein sequence ID" value="KAJ9173185.1"/>
    <property type="molecule type" value="Genomic_DNA"/>
</dbReference>
<proteinExistence type="predicted"/>
<sequence length="361" mass="42018">MEESREERRDEQTDEDRATKKVKRRNPLEHERVEGFSFRDKVILGRNTEMDMEMLEEESEIMIGKEDVVIDRIDSVPMVKVSQSLQAELAKPWKRAVVVKGYRALCSRLQSLWNSGEMKVLELGNEFFLVLREIREVIGRVVKVDYLTSDAIQGKFARITVTVNLNEPLLAKFKLMDREQLIEYESLPYICFFCGRYGHRGDLCHYKKSEERDLKVNGIKVSDHAVQNERNFGPWMVAPMNLGDSVENTLNPNQRSLARRVDTILDKQKHLVVLIESFGERERSAEDRGVIVGLQRNNVQFGEEKGGMQSYSNSLFESFQGNELERNCRMGKEDDDENEVSASDERKEESEEEFRDPYMRD</sequence>
<feature type="compositionally biased region" description="Basic and acidic residues" evidence="1">
    <location>
        <begin position="343"/>
        <end position="361"/>
    </location>
</feature>
<feature type="compositionally biased region" description="Basic and acidic residues" evidence="1">
    <location>
        <begin position="1"/>
        <end position="19"/>
    </location>
</feature>
<comment type="caution">
    <text evidence="2">The sequence shown here is derived from an EMBL/GenBank/DDBJ whole genome shotgun (WGS) entry which is preliminary data.</text>
</comment>
<evidence type="ECO:0008006" key="4">
    <source>
        <dbReference type="Google" id="ProtNLM"/>
    </source>
</evidence>
<feature type="region of interest" description="Disordered" evidence="1">
    <location>
        <begin position="325"/>
        <end position="361"/>
    </location>
</feature>
<organism evidence="2 3">
    <name type="scientific">Hevea brasiliensis</name>
    <name type="common">Para rubber tree</name>
    <name type="synonym">Siphonia brasiliensis</name>
    <dbReference type="NCBI Taxonomy" id="3981"/>
    <lineage>
        <taxon>Eukaryota</taxon>
        <taxon>Viridiplantae</taxon>
        <taxon>Streptophyta</taxon>
        <taxon>Embryophyta</taxon>
        <taxon>Tracheophyta</taxon>
        <taxon>Spermatophyta</taxon>
        <taxon>Magnoliopsida</taxon>
        <taxon>eudicotyledons</taxon>
        <taxon>Gunneridae</taxon>
        <taxon>Pentapetalae</taxon>
        <taxon>rosids</taxon>
        <taxon>fabids</taxon>
        <taxon>Malpighiales</taxon>
        <taxon>Euphorbiaceae</taxon>
        <taxon>Crotonoideae</taxon>
        <taxon>Micrandreae</taxon>
        <taxon>Hevea</taxon>
    </lineage>
</organism>
<gene>
    <name evidence="2" type="ORF">P3X46_016348</name>
</gene>
<reference evidence="2" key="1">
    <citation type="journal article" date="2023" name="Plant Biotechnol. J.">
        <title>Chromosome-level wild Hevea brasiliensis genome provides new tools for genomic-assisted breeding and valuable loci to elevate rubber yield.</title>
        <authorList>
            <person name="Cheng H."/>
            <person name="Song X."/>
            <person name="Hu Y."/>
            <person name="Wu T."/>
            <person name="Yang Q."/>
            <person name="An Z."/>
            <person name="Feng S."/>
            <person name="Deng Z."/>
            <person name="Wu W."/>
            <person name="Zeng X."/>
            <person name="Tu M."/>
            <person name="Wang X."/>
            <person name="Huang H."/>
        </authorList>
    </citation>
    <scope>NUCLEOTIDE SEQUENCE</scope>
    <source>
        <strain evidence="2">MT/VB/25A 57/8</strain>
    </source>
</reference>
<protein>
    <recommendedName>
        <fullName evidence="4">CCHC-type domain-containing protein</fullName>
    </recommendedName>
</protein>
<name>A0ABQ9M2E7_HEVBR</name>
<feature type="region of interest" description="Disordered" evidence="1">
    <location>
        <begin position="1"/>
        <end position="26"/>
    </location>
</feature>
<dbReference type="InterPro" id="IPR040256">
    <property type="entry name" value="At4g02000-like"/>
</dbReference>
<keyword evidence="3" id="KW-1185">Reference proteome</keyword>
<evidence type="ECO:0000256" key="1">
    <source>
        <dbReference type="SAM" id="MobiDB-lite"/>
    </source>
</evidence>
<dbReference type="PANTHER" id="PTHR31286">
    <property type="entry name" value="GLYCINE-RICH CELL WALL STRUCTURAL PROTEIN 1.8-LIKE"/>
    <property type="match status" value="1"/>
</dbReference>
<evidence type="ECO:0000313" key="2">
    <source>
        <dbReference type="EMBL" id="KAJ9173185.1"/>
    </source>
</evidence>
<evidence type="ECO:0000313" key="3">
    <source>
        <dbReference type="Proteomes" id="UP001174677"/>
    </source>
</evidence>